<dbReference type="SUPFAM" id="SSF100950">
    <property type="entry name" value="NagB/RpiA/CoA transferase-like"/>
    <property type="match status" value="1"/>
</dbReference>
<evidence type="ECO:0000256" key="4">
    <source>
        <dbReference type="ARBA" id="ARBA00022737"/>
    </source>
</evidence>
<dbReference type="PANTHER" id="PTHR47153:SF2">
    <property type="entry name" value="LACTATE UTILIZATION PROTEIN B"/>
    <property type="match status" value="1"/>
</dbReference>
<keyword evidence="2" id="KW-0479">Metal-binding</keyword>
<dbReference type="InterPro" id="IPR018485">
    <property type="entry name" value="FGGY_C"/>
</dbReference>
<dbReference type="InterPro" id="IPR017896">
    <property type="entry name" value="4Fe4S_Fe-S-bd"/>
</dbReference>
<reference evidence="13" key="2">
    <citation type="submission" date="2020-02" db="EMBL/GenBank/DDBJ databases">
        <authorList>
            <person name="Studholme D.J."/>
        </authorList>
    </citation>
    <scope>NUCLEOTIDE SEQUENCE</scope>
    <source>
        <strain evidence="13">00238/432</strain>
    </source>
</reference>
<dbReference type="GO" id="GO:0003700">
    <property type="term" value="F:DNA-binding transcription factor activity"/>
    <property type="evidence" value="ECO:0007669"/>
    <property type="project" value="InterPro"/>
</dbReference>
<gene>
    <name evidence="13" type="ORF">G195_000704</name>
</gene>
<evidence type="ECO:0000256" key="1">
    <source>
        <dbReference type="ARBA" id="ARBA00022448"/>
    </source>
</evidence>
<dbReference type="GO" id="GO:0008993">
    <property type="term" value="F:rhamnulokinase activity"/>
    <property type="evidence" value="ECO:0007669"/>
    <property type="project" value="InterPro"/>
</dbReference>
<evidence type="ECO:0000313" key="13">
    <source>
        <dbReference type="EMBL" id="KAF4325747.1"/>
    </source>
</evidence>
<dbReference type="SMART" id="SM00420">
    <property type="entry name" value="HTH_DEOR"/>
    <property type="match status" value="1"/>
</dbReference>
<evidence type="ECO:0000313" key="14">
    <source>
        <dbReference type="Proteomes" id="UP000702964"/>
    </source>
</evidence>
<dbReference type="PROSITE" id="PS00198">
    <property type="entry name" value="4FE4S_FER_1"/>
    <property type="match status" value="1"/>
</dbReference>
<dbReference type="SUPFAM" id="SSF46548">
    <property type="entry name" value="alpha-helical ferredoxin"/>
    <property type="match status" value="1"/>
</dbReference>
<dbReference type="SUPFAM" id="SSF53067">
    <property type="entry name" value="Actin-like ATPase domain"/>
    <property type="match status" value="2"/>
</dbReference>
<dbReference type="GO" id="GO:0005524">
    <property type="term" value="F:ATP binding"/>
    <property type="evidence" value="ECO:0007669"/>
    <property type="project" value="UniProtKB-KW"/>
</dbReference>
<reference evidence="13" key="1">
    <citation type="journal article" date="2015" name="Genom Data">
        <title>Draft genome sequences of Phytophthora kernoviae and Phytophthora ramorum lineage EU2 from Scotland.</title>
        <authorList>
            <person name="Sambles C."/>
            <person name="Schlenzig A."/>
            <person name="O'Neill P."/>
            <person name="Grant M."/>
            <person name="Studholme D.J."/>
        </authorList>
    </citation>
    <scope>NUCLEOTIDE SEQUENCE</scope>
    <source>
        <strain evidence="13">00238/432</strain>
    </source>
</reference>
<dbReference type="InterPro" id="IPR013449">
    <property type="entry name" value="Rhamnulokinase"/>
</dbReference>
<keyword evidence="3" id="KW-0808">Transferase</keyword>
<dbReference type="InterPro" id="IPR003741">
    <property type="entry name" value="LUD_dom"/>
</dbReference>
<dbReference type="PROSITE" id="PS51379">
    <property type="entry name" value="4FE4S_FER_2"/>
    <property type="match status" value="1"/>
</dbReference>
<keyword evidence="7" id="KW-0067">ATP-binding</keyword>
<evidence type="ECO:0000256" key="9">
    <source>
        <dbReference type="ARBA" id="ARBA00023015"/>
    </source>
</evidence>
<evidence type="ECO:0000256" key="10">
    <source>
        <dbReference type="ARBA" id="ARBA00023163"/>
    </source>
</evidence>
<dbReference type="Gene3D" id="1.10.1060.10">
    <property type="entry name" value="Alpha-helical ferredoxin"/>
    <property type="match status" value="1"/>
</dbReference>
<evidence type="ECO:0000256" key="11">
    <source>
        <dbReference type="ARBA" id="ARBA00023308"/>
    </source>
</evidence>
<dbReference type="InterPro" id="IPR001034">
    <property type="entry name" value="DeoR_HTH"/>
</dbReference>
<keyword evidence="10" id="KW-0804">Transcription</keyword>
<dbReference type="PANTHER" id="PTHR47153">
    <property type="entry name" value="LACTATE UTILIZATION PROTEIN B"/>
    <property type="match status" value="1"/>
</dbReference>
<sequence length="993" mass="109821">MMDQLRKELTSKRIFERTGIQFLSFNTLYQLATLKRSGSPLINEAERFLMIPDLLRYFLTGEAVNEFTNATTTQLYNPTIGHWDAELLAHIGISENLFGKAVMPGTRVGQLRSSICSDLGLSAIPVIAVAEHDTGSAVVAVPATERSFAYLSCGTWSLMGTEIDHPAISSESLALNFTNEGGAGGTFRLLKNIMGLWILQECMREWERKGQGISYAELLSRAELAPPFTSLFDPDDERFMPAGDMTSRIQQYFRDTGQAEPQDQGAIARSILESLALKYRRVLEWTEQLSKQSFNGLHMVGGGIQNRLLCQWTANSIGKPLSEHCRVTEETIRRDLDRLEQAGRLRRSHGGAVSVKEEQPEIPYRVATELSSRDKIEVISTGGQLAQRSLSFVGPLAERSLETYHVDKLFLSCKGVHLEGGGISESNELQARLKQKMDCCGFGGTFAIKMADISGAMVTEKVDHIKETEAEVLVGLDMACLMNIAGNLRMSQPGVMDVTVKERAELALNDDFLRKAVKFTTERLRNGKKSASEEHGNWEEWRERGRQIRLHTIAHLDYYLNEFVNNARANGVHIHFADTSVEAAAIALDIATHKQASTVVKSKSMVSEEVHLNHVLESAGIEAIETDLGEYIIQLAGEAPSHIVIPAIHKNRYQIADLLSKEAGEILEPDTTVLAGFVRKKLREKFLEADIGMTGCNFAIAETGSMVLFENEGNARMVSTVPKTQITLMGMERIIPSWTDLEVMATLLPRSATGQKLTMYMSGITGPRRTEDGDGPDEMHIIIVDNGRSLQLGDPEFQELLNCIRCGACLNACPVYRHIGGHAYGGTYSGPIGAVLTPALNGNIDEWNDIAGASSLCGACYEACPVKIPLHDMLVYLRRRKVEEGHGNKLESAGMKGFAAVVSNSKRFGAAIRLGQIGQKAVVRNNGISLKLGPLKGWNSYRVAPSLAKRSFRQQWNKLDQELNQEQKEMDSSVRNRMEQILREREGGGQHEH</sequence>
<organism evidence="13 14">
    <name type="scientific">Phytophthora kernoviae 00238/432</name>
    <dbReference type="NCBI Taxonomy" id="1284355"/>
    <lineage>
        <taxon>Eukaryota</taxon>
        <taxon>Sar</taxon>
        <taxon>Stramenopiles</taxon>
        <taxon>Oomycota</taxon>
        <taxon>Peronosporomycetes</taxon>
        <taxon>Peronosporales</taxon>
        <taxon>Peronosporaceae</taxon>
        <taxon>Phytophthora</taxon>
    </lineage>
</organism>
<dbReference type="Gene3D" id="3.40.50.10420">
    <property type="entry name" value="NagB/RpiA/CoA transferase-like"/>
    <property type="match status" value="1"/>
</dbReference>
<keyword evidence="6" id="KW-0418">Kinase</keyword>
<evidence type="ECO:0000256" key="6">
    <source>
        <dbReference type="ARBA" id="ARBA00022777"/>
    </source>
</evidence>
<dbReference type="InterPro" id="IPR009051">
    <property type="entry name" value="Helical_ferredxn"/>
</dbReference>
<dbReference type="Pfam" id="PF02589">
    <property type="entry name" value="LUD_dom"/>
    <property type="match status" value="1"/>
</dbReference>
<dbReference type="InterPro" id="IPR036390">
    <property type="entry name" value="WH_DNA-bd_sf"/>
</dbReference>
<keyword evidence="11" id="KW-0684">Rhamnose metabolism</keyword>
<dbReference type="InterPro" id="IPR024569">
    <property type="entry name" value="LutB_C"/>
</dbReference>
<keyword evidence="8" id="KW-0249">Electron transport</keyword>
<proteinExistence type="predicted"/>
<dbReference type="EMBL" id="AOFI03000003">
    <property type="protein sequence ID" value="KAF4325747.1"/>
    <property type="molecule type" value="Genomic_DNA"/>
</dbReference>
<keyword evidence="9" id="KW-0805">Transcription regulation</keyword>
<dbReference type="Pfam" id="PF00455">
    <property type="entry name" value="DeoRC"/>
    <property type="match status" value="1"/>
</dbReference>
<dbReference type="GO" id="GO:0051539">
    <property type="term" value="F:4 iron, 4 sulfur cluster binding"/>
    <property type="evidence" value="ECO:0007669"/>
    <property type="project" value="UniProtKB-KW"/>
</dbReference>
<dbReference type="InterPro" id="IPR014036">
    <property type="entry name" value="DeoR-like_C"/>
</dbReference>
<dbReference type="GO" id="GO:0019301">
    <property type="term" value="P:rhamnose catabolic process"/>
    <property type="evidence" value="ECO:0007669"/>
    <property type="project" value="InterPro"/>
</dbReference>
<feature type="domain" description="4Fe-4S ferredoxin-type" evidence="12">
    <location>
        <begin position="793"/>
        <end position="824"/>
    </location>
</feature>
<keyword evidence="2" id="KW-0411">Iron-sulfur</keyword>
<dbReference type="CDD" id="cd07771">
    <property type="entry name" value="ASKHA_NBD_FGGY_RhaB-like"/>
    <property type="match status" value="1"/>
</dbReference>
<dbReference type="Pfam" id="PF11870">
    <property type="entry name" value="LutB_C"/>
    <property type="match status" value="1"/>
</dbReference>
<evidence type="ECO:0000256" key="5">
    <source>
        <dbReference type="ARBA" id="ARBA00022741"/>
    </source>
</evidence>
<evidence type="ECO:0000256" key="7">
    <source>
        <dbReference type="ARBA" id="ARBA00022840"/>
    </source>
</evidence>
<evidence type="ECO:0000259" key="12">
    <source>
        <dbReference type="PROSITE" id="PS51379"/>
    </source>
</evidence>
<dbReference type="NCBIfam" id="TIGR00273">
    <property type="entry name" value="LutB/LldF family L-lactate oxidation iron-sulfur protein"/>
    <property type="match status" value="1"/>
</dbReference>
<dbReference type="SMART" id="SM01134">
    <property type="entry name" value="DeoRC"/>
    <property type="match status" value="1"/>
</dbReference>
<keyword evidence="4" id="KW-0677">Repeat</keyword>
<dbReference type="InterPro" id="IPR018484">
    <property type="entry name" value="FGGY_N"/>
</dbReference>
<evidence type="ECO:0000256" key="8">
    <source>
        <dbReference type="ARBA" id="ARBA00022982"/>
    </source>
</evidence>
<comment type="caution">
    <text evidence="13">The sequence shown here is derived from an EMBL/GenBank/DDBJ whole genome shotgun (WGS) entry which is preliminary data.</text>
</comment>
<dbReference type="Proteomes" id="UP000702964">
    <property type="component" value="Unassembled WGS sequence"/>
</dbReference>
<evidence type="ECO:0000256" key="3">
    <source>
        <dbReference type="ARBA" id="ARBA00022679"/>
    </source>
</evidence>
<keyword evidence="2" id="KW-0408">Iron</keyword>
<keyword evidence="2" id="KW-0004">4Fe-4S</keyword>
<accession>A0A8J4WBX3</accession>
<dbReference type="GO" id="GO:0016491">
    <property type="term" value="F:oxidoreductase activity"/>
    <property type="evidence" value="ECO:0007669"/>
    <property type="project" value="UniProtKB-ARBA"/>
</dbReference>
<dbReference type="Gene3D" id="3.30.420.40">
    <property type="match status" value="2"/>
</dbReference>
<keyword evidence="1" id="KW-0813">Transport</keyword>
<name>A0A8J4WBX3_9STRA</name>
<dbReference type="AlphaFoldDB" id="A0A8J4WBX3"/>
<protein>
    <recommendedName>
        <fullName evidence="12">4Fe-4S ferredoxin-type domain-containing protein</fullName>
    </recommendedName>
</protein>
<evidence type="ECO:0000256" key="2">
    <source>
        <dbReference type="ARBA" id="ARBA00022485"/>
    </source>
</evidence>
<keyword evidence="5" id="KW-0547">Nucleotide-binding</keyword>
<dbReference type="InterPro" id="IPR017900">
    <property type="entry name" value="4Fe4S_Fe_S_CS"/>
</dbReference>
<dbReference type="PRINTS" id="PR00037">
    <property type="entry name" value="HTHLACR"/>
</dbReference>
<dbReference type="Pfam" id="PF00370">
    <property type="entry name" value="FGGY_N"/>
    <property type="match status" value="1"/>
</dbReference>
<dbReference type="Pfam" id="PF02782">
    <property type="entry name" value="FGGY_C"/>
    <property type="match status" value="1"/>
</dbReference>
<dbReference type="InterPro" id="IPR004452">
    <property type="entry name" value="LutB/LldF"/>
</dbReference>
<dbReference type="InterPro" id="IPR043129">
    <property type="entry name" value="ATPase_NBD"/>
</dbReference>
<dbReference type="SUPFAM" id="SSF46785">
    <property type="entry name" value="Winged helix' DNA-binding domain"/>
    <property type="match status" value="1"/>
</dbReference>
<dbReference type="Pfam" id="PF13183">
    <property type="entry name" value="Fer4_8"/>
    <property type="match status" value="1"/>
</dbReference>
<dbReference type="GO" id="GO:0006089">
    <property type="term" value="P:lactate metabolic process"/>
    <property type="evidence" value="ECO:0007669"/>
    <property type="project" value="InterPro"/>
</dbReference>
<dbReference type="InterPro" id="IPR037171">
    <property type="entry name" value="NagB/RpiA_transferase-like"/>
</dbReference>
<dbReference type="InterPro" id="IPR024185">
    <property type="entry name" value="FTHF_cligase-like_sf"/>
</dbReference>